<dbReference type="InterPro" id="IPR003961">
    <property type="entry name" value="FN3_dom"/>
</dbReference>
<dbReference type="SMART" id="SM00060">
    <property type="entry name" value="FN3"/>
    <property type="match status" value="2"/>
</dbReference>
<dbReference type="NCBIfam" id="TIGR04174">
    <property type="entry name" value="IPTL_CTERM"/>
    <property type="match status" value="1"/>
</dbReference>
<evidence type="ECO:0000313" key="4">
    <source>
        <dbReference type="Proteomes" id="UP000218644"/>
    </source>
</evidence>
<dbReference type="InterPro" id="IPR044060">
    <property type="entry name" value="Bacterial_rp_domain"/>
</dbReference>
<evidence type="ECO:0000259" key="2">
    <source>
        <dbReference type="PROSITE" id="PS50853"/>
    </source>
</evidence>
<keyword evidence="1" id="KW-0677">Repeat</keyword>
<dbReference type="InterPro" id="IPR036116">
    <property type="entry name" value="FN3_sf"/>
</dbReference>
<dbReference type="Pfam" id="PF18998">
    <property type="entry name" value="Flg_new_2"/>
    <property type="match status" value="4"/>
</dbReference>
<dbReference type="PANTHER" id="PTHR13817">
    <property type="entry name" value="TITIN"/>
    <property type="match status" value="1"/>
</dbReference>
<name>A0A2A2ANL2_9BURK</name>
<gene>
    <name evidence="3" type="ORF">CK623_10495</name>
</gene>
<accession>A0A2A2ANL2</accession>
<dbReference type="CDD" id="cd00063">
    <property type="entry name" value="FN3"/>
    <property type="match status" value="1"/>
</dbReference>
<feature type="domain" description="Fibronectin type-III" evidence="2">
    <location>
        <begin position="92"/>
        <end position="194"/>
    </location>
</feature>
<comment type="caution">
    <text evidence="3">The sequence shown here is derived from an EMBL/GenBank/DDBJ whole genome shotgun (WGS) entry which is preliminary data.</text>
</comment>
<dbReference type="Gene3D" id="2.60.40.10">
    <property type="entry name" value="Immunoglobulins"/>
    <property type="match status" value="1"/>
</dbReference>
<dbReference type="EMBL" id="NSJD01000018">
    <property type="protein sequence ID" value="PAT39406.1"/>
    <property type="molecule type" value="Genomic_DNA"/>
</dbReference>
<dbReference type="InterPro" id="IPR050964">
    <property type="entry name" value="Striated_Muscle_Regulatory"/>
</dbReference>
<dbReference type="AlphaFoldDB" id="A0A2A2ANL2"/>
<dbReference type="PROSITE" id="PS50853">
    <property type="entry name" value="FN3"/>
    <property type="match status" value="1"/>
</dbReference>
<dbReference type="PRINTS" id="PR00014">
    <property type="entry name" value="FNTYPEIII"/>
</dbReference>
<dbReference type="InterPro" id="IPR013783">
    <property type="entry name" value="Ig-like_fold"/>
</dbReference>
<dbReference type="SUPFAM" id="SSF49265">
    <property type="entry name" value="Fibronectin type III"/>
    <property type="match status" value="1"/>
</dbReference>
<proteinExistence type="predicted"/>
<evidence type="ECO:0000313" key="3">
    <source>
        <dbReference type="EMBL" id="PAT39406.1"/>
    </source>
</evidence>
<organism evidence="3 4">
    <name type="scientific">Vandammella animalimorsus</name>
    <dbReference type="NCBI Taxonomy" id="2029117"/>
    <lineage>
        <taxon>Bacteria</taxon>
        <taxon>Pseudomonadati</taxon>
        <taxon>Pseudomonadota</taxon>
        <taxon>Betaproteobacteria</taxon>
        <taxon>Burkholderiales</taxon>
        <taxon>Comamonadaceae</taxon>
        <taxon>Vandammella</taxon>
    </lineage>
</organism>
<dbReference type="InterPro" id="IPR026442">
    <property type="entry name" value="IPTL_CTERM"/>
</dbReference>
<reference evidence="3 4" key="1">
    <citation type="submission" date="2017-08" db="EMBL/GenBank/DDBJ databases">
        <title>WGS of Clinical strains of the CDC Group NO-1 linked to zoonotic infections in humans.</title>
        <authorList>
            <person name="Bernier A.-M."/>
            <person name="Bernard K."/>
        </authorList>
    </citation>
    <scope>NUCLEOTIDE SEQUENCE [LARGE SCALE GENOMIC DNA]</scope>
    <source>
        <strain evidence="3 4">NML79-0751</strain>
    </source>
</reference>
<dbReference type="PANTHER" id="PTHR13817:SF73">
    <property type="entry name" value="FIBRONECTIN TYPE-III DOMAIN-CONTAINING PROTEIN"/>
    <property type="match status" value="1"/>
</dbReference>
<sequence>MEQDSQVFMDHGLVGGTASDGPNTLSLDNANAGEVNAAWPLDAAKPFTVTITTANWQTGELGHITRTTVSSCAVGGAIQSNDTTPAPAGAMLPTAPKNVAATPGDGQVSLSWDAPDSPGSSPITGYYVTYRVDGDPPPDLSAPGCAPTSATSPTSCTISGLSNGTQYNFVVRAANALGKGRAPSYFVQATPNPTAGPYAINAVASPAAGGSFSCTPSTAPHGGGSSCTASANPGYVLGSLDGCDSFDLAAGSCQLDNVTGVRTVTAHFRALHAITTVASPPTGGGIGCTPKPVPDRGTSTCTVSVNAGFVLASISGCTSVTGNTCTLNNVQAPVTVTANFRNDRHLVSTAVNPAGSGTVTCTPSTVPDGGSSSCTATANSGYTFVDFSGDCSGTSCNLTNVTGPKSVTANFRKATATATASVTGGHGTVTPPSRTVNVGDAATFTLAPDAGYVPSASVGGNCGAGSFNGNDYTVTNVSADCTLEFRFQATAPGTHAITATASPAAGGTVSCSPSPVPNGGNATCTATPAAGYAFDGFGGDCTSTSGNTCTLTNVTGPKAVTARFRLIGAPPSSSATPVPTLGHWALMLLSLLAAALGLQRLRRS</sequence>
<protein>
    <recommendedName>
        <fullName evidence="2">Fibronectin type-III domain-containing protein</fullName>
    </recommendedName>
</protein>
<dbReference type="Pfam" id="PF18203">
    <property type="entry name" value="IPTL-CTERM"/>
    <property type="match status" value="1"/>
</dbReference>
<dbReference type="Proteomes" id="UP000218644">
    <property type="component" value="Unassembled WGS sequence"/>
</dbReference>
<evidence type="ECO:0000256" key="1">
    <source>
        <dbReference type="ARBA" id="ARBA00022737"/>
    </source>
</evidence>
<dbReference type="Pfam" id="PF00041">
    <property type="entry name" value="fn3"/>
    <property type="match status" value="1"/>
</dbReference>